<dbReference type="Pfam" id="PF03707">
    <property type="entry name" value="MHYT"/>
    <property type="match status" value="2"/>
</dbReference>
<dbReference type="InterPro" id="IPR005330">
    <property type="entry name" value="MHYT_dom"/>
</dbReference>
<proteinExistence type="predicted"/>
<evidence type="ECO:0000313" key="7">
    <source>
        <dbReference type="Proteomes" id="UP001367922"/>
    </source>
</evidence>
<feature type="transmembrane region" description="Helical" evidence="1">
    <location>
        <begin position="106"/>
        <end position="126"/>
    </location>
</feature>
<dbReference type="InterPro" id="IPR043128">
    <property type="entry name" value="Rev_trsase/Diguanyl_cyclase"/>
</dbReference>
<feature type="transmembrane region" description="Helical" evidence="1">
    <location>
        <begin position="12"/>
        <end position="32"/>
    </location>
</feature>
<dbReference type="Pfam" id="PF00989">
    <property type="entry name" value="PAS"/>
    <property type="match status" value="1"/>
</dbReference>
<feature type="domain" description="EAL" evidence="3">
    <location>
        <begin position="551"/>
        <end position="804"/>
    </location>
</feature>
<sequence>MQQLIGFYNNWFVSLSVVISVFVSYAALDLVGRTAHSDEKRRKLWLFFGSITMGVGIWSMHFIGMLAFQLPISIKYDLKLVLFSMFVSCIASLIGLYSVSYLQVKWIHFVLGGSLMGIAIGAMHYIGMKAMVLVDIEYDPFLLILSILIAIVASIATLKISFELSKYKNSVRATIYKLISAIAMGVAIAGMHYTEMAATSFGLPSVLTVPSGMNRYTLVIIIGVTTIMIQFFLVFGAVTDRRFRFQAIELLENEKRYRSLVSHNLDAVFSISYDGRLLSMNPAGEEMLGYRESELQNKKMIHVLTREEKQKVKLYFYQTIHAKKAHNFNTKIKLEDDSVLDLNITLVPVYMEERLDCIYGIARDITEQLENEENIYRLAYYDNLTELPNRRNFMEKLEANLKDSVGNNEKCAVFFLDLNRFKVINDALGHNVGDILLKQVADKLAMKIGKRGTIARLGGDAFTILLPNIQSKQEPIQLAKQIIHTFEEPFVIEENHLYCTVSIGIAVAPRDGVEVETIMGRADIAMYTAKESRKSSYRLYSSAIGELSEKQLVEEQQLRKAIENDEFTLYYQPQVHCETGEVVGVEALVRWQLRDGTMRSPLKFISLAEETGLIIPLGKLVLEKACRQAKAWDDRGYSIRVSVNLSPRQFQAEDIVKTVADLLRKYKLSPNLLELEVTESMTMTNVERSKRLLWAFRNLGVTISIDDFGTGHSSLSYLKDYPIQKLKIDRSFIKDIHEDVRTKRITAAIIAMGRHIGLEITAEGVETEEQLAFLREHNCSYIQGYYFSKPLPACEFEELFLHTYKDKVV</sequence>
<dbReference type="Proteomes" id="UP001367922">
    <property type="component" value="Unassembled WGS sequence"/>
</dbReference>
<evidence type="ECO:0000259" key="2">
    <source>
        <dbReference type="PROSITE" id="PS50112"/>
    </source>
</evidence>
<reference evidence="6 7" key="1">
    <citation type="submission" date="2024-01" db="EMBL/GenBank/DDBJ databases">
        <title>Seven novel Bacillus-like species.</title>
        <authorList>
            <person name="Liu G."/>
        </authorList>
    </citation>
    <scope>NUCLEOTIDE SEQUENCE [LARGE SCALE GENOMIC DNA]</scope>
    <source>
        <strain evidence="6 7">FJAT-53711</strain>
    </source>
</reference>
<organism evidence="6 7">
    <name type="scientific">Bacillus yunxiaonensis</name>
    <dbReference type="NCBI Taxonomy" id="3127665"/>
    <lineage>
        <taxon>Bacteria</taxon>
        <taxon>Bacillati</taxon>
        <taxon>Bacillota</taxon>
        <taxon>Bacilli</taxon>
        <taxon>Bacillales</taxon>
        <taxon>Bacillaceae</taxon>
        <taxon>Bacillus</taxon>
    </lineage>
</organism>
<dbReference type="InterPro" id="IPR001633">
    <property type="entry name" value="EAL_dom"/>
</dbReference>
<dbReference type="CDD" id="cd01948">
    <property type="entry name" value="EAL"/>
    <property type="match status" value="1"/>
</dbReference>
<dbReference type="CDD" id="cd00130">
    <property type="entry name" value="PAS"/>
    <property type="match status" value="1"/>
</dbReference>
<name>A0ABU8FWL8_9BACI</name>
<dbReference type="InterPro" id="IPR052155">
    <property type="entry name" value="Biofilm_reg_signaling"/>
</dbReference>
<accession>A0ABU8FWL8</accession>
<feature type="transmembrane region" description="Helical" evidence="1">
    <location>
        <begin position="213"/>
        <end position="238"/>
    </location>
</feature>
<keyword evidence="1" id="KW-0472">Membrane</keyword>
<dbReference type="Gene3D" id="3.20.20.450">
    <property type="entry name" value="EAL domain"/>
    <property type="match status" value="1"/>
</dbReference>
<evidence type="ECO:0000259" key="5">
    <source>
        <dbReference type="PROSITE" id="PS50924"/>
    </source>
</evidence>
<dbReference type="PROSITE" id="PS50924">
    <property type="entry name" value="MHYT"/>
    <property type="match status" value="1"/>
</dbReference>
<dbReference type="SUPFAM" id="SSF55785">
    <property type="entry name" value="PYP-like sensor domain (PAS domain)"/>
    <property type="match status" value="1"/>
</dbReference>
<evidence type="ECO:0000259" key="3">
    <source>
        <dbReference type="PROSITE" id="PS50883"/>
    </source>
</evidence>
<dbReference type="Pfam" id="PF00990">
    <property type="entry name" value="GGDEF"/>
    <property type="match status" value="1"/>
</dbReference>
<dbReference type="InterPro" id="IPR035965">
    <property type="entry name" value="PAS-like_dom_sf"/>
</dbReference>
<feature type="domain" description="GGDEF" evidence="4">
    <location>
        <begin position="409"/>
        <end position="542"/>
    </location>
</feature>
<dbReference type="PROSITE" id="PS50887">
    <property type="entry name" value="GGDEF"/>
    <property type="match status" value="1"/>
</dbReference>
<keyword evidence="1" id="KW-0812">Transmembrane</keyword>
<dbReference type="SMART" id="SM00091">
    <property type="entry name" value="PAS"/>
    <property type="match status" value="1"/>
</dbReference>
<dbReference type="Pfam" id="PF00563">
    <property type="entry name" value="EAL"/>
    <property type="match status" value="1"/>
</dbReference>
<dbReference type="InterPro" id="IPR013767">
    <property type="entry name" value="PAS_fold"/>
</dbReference>
<feature type="transmembrane region" description="Helical" evidence="1">
    <location>
        <begin position="44"/>
        <end position="68"/>
    </location>
</feature>
<dbReference type="PANTHER" id="PTHR44757">
    <property type="entry name" value="DIGUANYLATE CYCLASE DGCP"/>
    <property type="match status" value="1"/>
</dbReference>
<dbReference type="SMART" id="SM00267">
    <property type="entry name" value="GGDEF"/>
    <property type="match status" value="1"/>
</dbReference>
<keyword evidence="7" id="KW-1185">Reference proteome</keyword>
<dbReference type="Gene3D" id="3.30.70.270">
    <property type="match status" value="1"/>
</dbReference>
<dbReference type="InterPro" id="IPR035919">
    <property type="entry name" value="EAL_sf"/>
</dbReference>
<evidence type="ECO:0000313" key="6">
    <source>
        <dbReference type="EMBL" id="MEI4829602.1"/>
    </source>
</evidence>
<feature type="transmembrane region" description="Helical" evidence="1">
    <location>
        <begin position="80"/>
        <end position="99"/>
    </location>
</feature>
<feature type="transmembrane region" description="Helical" evidence="1">
    <location>
        <begin position="141"/>
        <end position="162"/>
    </location>
</feature>
<dbReference type="InterPro" id="IPR000014">
    <property type="entry name" value="PAS"/>
</dbReference>
<dbReference type="CDD" id="cd01949">
    <property type="entry name" value="GGDEF"/>
    <property type="match status" value="1"/>
</dbReference>
<gene>
    <name evidence="6" type="ORF">WAX78_09060</name>
</gene>
<dbReference type="InterPro" id="IPR029787">
    <property type="entry name" value="Nucleotide_cyclase"/>
</dbReference>
<feature type="transmembrane region" description="Helical" evidence="1">
    <location>
        <begin position="174"/>
        <end position="193"/>
    </location>
</feature>
<evidence type="ECO:0000256" key="1">
    <source>
        <dbReference type="PROSITE-ProRule" id="PRU00244"/>
    </source>
</evidence>
<dbReference type="PROSITE" id="PS50883">
    <property type="entry name" value="EAL"/>
    <property type="match status" value="1"/>
</dbReference>
<dbReference type="PANTHER" id="PTHR44757:SF2">
    <property type="entry name" value="BIOFILM ARCHITECTURE MAINTENANCE PROTEIN MBAA"/>
    <property type="match status" value="1"/>
</dbReference>
<feature type="domain" description="PAS" evidence="2">
    <location>
        <begin position="253"/>
        <end position="323"/>
    </location>
</feature>
<evidence type="ECO:0000259" key="4">
    <source>
        <dbReference type="PROSITE" id="PS50887"/>
    </source>
</evidence>
<comment type="caution">
    <text evidence="6">The sequence shown here is derived from an EMBL/GenBank/DDBJ whole genome shotgun (WGS) entry which is preliminary data.</text>
</comment>
<feature type="domain" description="MHYT" evidence="5">
    <location>
        <begin position="8"/>
        <end position="202"/>
    </location>
</feature>
<dbReference type="InterPro" id="IPR000160">
    <property type="entry name" value="GGDEF_dom"/>
</dbReference>
<dbReference type="SMART" id="SM00052">
    <property type="entry name" value="EAL"/>
    <property type="match status" value="1"/>
</dbReference>
<dbReference type="SUPFAM" id="SSF141868">
    <property type="entry name" value="EAL domain-like"/>
    <property type="match status" value="1"/>
</dbReference>
<dbReference type="RefSeq" id="WP_336481945.1">
    <property type="nucleotide sequence ID" value="NZ_JBAWSV010000002.1"/>
</dbReference>
<dbReference type="NCBIfam" id="TIGR00254">
    <property type="entry name" value="GGDEF"/>
    <property type="match status" value="1"/>
</dbReference>
<dbReference type="Gene3D" id="3.30.450.20">
    <property type="entry name" value="PAS domain"/>
    <property type="match status" value="1"/>
</dbReference>
<dbReference type="EMBL" id="JBAWSV010000002">
    <property type="protein sequence ID" value="MEI4829602.1"/>
    <property type="molecule type" value="Genomic_DNA"/>
</dbReference>
<keyword evidence="1" id="KW-1133">Transmembrane helix</keyword>
<dbReference type="NCBIfam" id="TIGR00229">
    <property type="entry name" value="sensory_box"/>
    <property type="match status" value="1"/>
</dbReference>
<protein>
    <submittedName>
        <fullName evidence="6">EAL domain-containing protein</fullName>
    </submittedName>
</protein>
<dbReference type="PROSITE" id="PS50112">
    <property type="entry name" value="PAS"/>
    <property type="match status" value="1"/>
</dbReference>
<dbReference type="SUPFAM" id="SSF55073">
    <property type="entry name" value="Nucleotide cyclase"/>
    <property type="match status" value="1"/>
</dbReference>